<evidence type="ECO:0000313" key="1">
    <source>
        <dbReference type="EMBL" id="KAK3777388.1"/>
    </source>
</evidence>
<keyword evidence="2" id="KW-1185">Reference proteome</keyword>
<name>A0AAE1DPW5_9GAST</name>
<reference evidence="1" key="1">
    <citation type="journal article" date="2023" name="G3 (Bethesda)">
        <title>A reference genome for the long-term kleptoplast-retaining sea slug Elysia crispata morphotype clarki.</title>
        <authorList>
            <person name="Eastman K.E."/>
            <person name="Pendleton A.L."/>
            <person name="Shaikh M.A."/>
            <person name="Suttiyut T."/>
            <person name="Ogas R."/>
            <person name="Tomko P."/>
            <person name="Gavelis G."/>
            <person name="Widhalm J.R."/>
            <person name="Wisecaver J.H."/>
        </authorList>
    </citation>
    <scope>NUCLEOTIDE SEQUENCE</scope>
    <source>
        <strain evidence="1">ECLA1</strain>
    </source>
</reference>
<organism evidence="1 2">
    <name type="scientific">Elysia crispata</name>
    <name type="common">lettuce slug</name>
    <dbReference type="NCBI Taxonomy" id="231223"/>
    <lineage>
        <taxon>Eukaryota</taxon>
        <taxon>Metazoa</taxon>
        <taxon>Spiralia</taxon>
        <taxon>Lophotrochozoa</taxon>
        <taxon>Mollusca</taxon>
        <taxon>Gastropoda</taxon>
        <taxon>Heterobranchia</taxon>
        <taxon>Euthyneura</taxon>
        <taxon>Panpulmonata</taxon>
        <taxon>Sacoglossa</taxon>
        <taxon>Placobranchoidea</taxon>
        <taxon>Plakobranchidae</taxon>
        <taxon>Elysia</taxon>
    </lineage>
</organism>
<dbReference type="EMBL" id="JAWDGP010003079">
    <property type="protein sequence ID" value="KAK3777388.1"/>
    <property type="molecule type" value="Genomic_DNA"/>
</dbReference>
<sequence>MDCPSSLVGRCQTESMLSPFVLVRFQLHLTLISSLFAYEKDFLVRLTPDLATSRIKVACCDASRERHEHCSLSCQRAGTRQSGAAEIDPLSVKT</sequence>
<protein>
    <submittedName>
        <fullName evidence="1">Uncharacterized protein</fullName>
    </submittedName>
</protein>
<dbReference type="Proteomes" id="UP001283361">
    <property type="component" value="Unassembled WGS sequence"/>
</dbReference>
<gene>
    <name evidence="1" type="ORF">RRG08_032493</name>
</gene>
<dbReference type="AlphaFoldDB" id="A0AAE1DPW5"/>
<accession>A0AAE1DPW5</accession>
<comment type="caution">
    <text evidence="1">The sequence shown here is derived from an EMBL/GenBank/DDBJ whole genome shotgun (WGS) entry which is preliminary data.</text>
</comment>
<proteinExistence type="predicted"/>
<evidence type="ECO:0000313" key="2">
    <source>
        <dbReference type="Proteomes" id="UP001283361"/>
    </source>
</evidence>